<sequence>MELWRVRKEYRQLAVKLRKAVGSQPVVVSGAEADVLLVLCNGERLETELAVLNHTRRSARARLRRMRVLLENAGVLKDHVTSALVRRSDTVAALELDAALTNRGCSEVATVLKQVRGELEHLERRIEEVAARLERLSSTSRVLLARLLGALNLTGYAHTPPEWPVR</sequence>
<comment type="caution">
    <text evidence="2">The sequence shown here is derived from an EMBL/GenBank/DDBJ whole genome shotgun (WGS) entry which is preliminary data.</text>
</comment>
<protein>
    <submittedName>
        <fullName evidence="2">Uncharacterized protein</fullName>
    </submittedName>
</protein>
<keyword evidence="1" id="KW-0175">Coiled coil</keyword>
<organism evidence="2 3">
    <name type="scientific">Archangium gephyra</name>
    <dbReference type="NCBI Taxonomy" id="48"/>
    <lineage>
        <taxon>Bacteria</taxon>
        <taxon>Pseudomonadati</taxon>
        <taxon>Myxococcota</taxon>
        <taxon>Myxococcia</taxon>
        <taxon>Myxococcales</taxon>
        <taxon>Cystobacterineae</taxon>
        <taxon>Archangiaceae</taxon>
        <taxon>Archangium</taxon>
    </lineage>
</organism>
<gene>
    <name evidence="2" type="ORF">DI536_12095</name>
</gene>
<name>A0A2W5VC07_9BACT</name>
<evidence type="ECO:0000313" key="2">
    <source>
        <dbReference type="EMBL" id="PZR13494.1"/>
    </source>
</evidence>
<dbReference type="AlphaFoldDB" id="A0A2W5VC07"/>
<accession>A0A2W5VC07</accession>
<dbReference type="Proteomes" id="UP000249061">
    <property type="component" value="Unassembled WGS sequence"/>
</dbReference>
<proteinExistence type="predicted"/>
<evidence type="ECO:0000256" key="1">
    <source>
        <dbReference type="SAM" id="Coils"/>
    </source>
</evidence>
<reference evidence="2 3" key="1">
    <citation type="submission" date="2017-08" db="EMBL/GenBank/DDBJ databases">
        <title>Infants hospitalized years apart are colonized by the same room-sourced microbial strains.</title>
        <authorList>
            <person name="Brooks B."/>
            <person name="Olm M.R."/>
            <person name="Firek B.A."/>
            <person name="Baker R."/>
            <person name="Thomas B.C."/>
            <person name="Morowitz M.J."/>
            <person name="Banfield J.F."/>
        </authorList>
    </citation>
    <scope>NUCLEOTIDE SEQUENCE [LARGE SCALE GENOMIC DNA]</scope>
    <source>
        <strain evidence="2">S2_003_000_R2_14</strain>
    </source>
</reference>
<evidence type="ECO:0000313" key="3">
    <source>
        <dbReference type="Proteomes" id="UP000249061"/>
    </source>
</evidence>
<feature type="coiled-coil region" evidence="1">
    <location>
        <begin position="112"/>
        <end position="139"/>
    </location>
</feature>
<dbReference type="EMBL" id="QFQP01000009">
    <property type="protein sequence ID" value="PZR13494.1"/>
    <property type="molecule type" value="Genomic_DNA"/>
</dbReference>